<gene>
    <name evidence="2" type="ORF">HOLleu_25273</name>
</gene>
<evidence type="ECO:0000313" key="3">
    <source>
        <dbReference type="Proteomes" id="UP001152320"/>
    </source>
</evidence>
<comment type="caution">
    <text evidence="2">The sequence shown here is derived from an EMBL/GenBank/DDBJ whole genome shotgun (WGS) entry which is preliminary data.</text>
</comment>
<reference evidence="2" key="1">
    <citation type="submission" date="2021-10" db="EMBL/GenBank/DDBJ databases">
        <title>Tropical sea cucumber genome reveals ecological adaptation and Cuvierian tubules defense mechanism.</title>
        <authorList>
            <person name="Chen T."/>
        </authorList>
    </citation>
    <scope>NUCLEOTIDE SEQUENCE</scope>
    <source>
        <strain evidence="2">Nanhai2018</strain>
        <tissue evidence="2">Muscle</tissue>
    </source>
</reference>
<keyword evidence="1" id="KW-0732">Signal</keyword>
<accession>A0A9Q1BSM2</accession>
<sequence>MESLLQLLLRSTLLCSFSFSCSGSSISYQDPIPSCMPENCCEIHWNQNGRKEKILFVSFLSSGGYTVNCSLNSVNDTFDDLGVHECTCVSESVNLPASSNSTRIFRATVSFQGVQSVSLREWRRLEARV</sequence>
<dbReference type="AlphaFoldDB" id="A0A9Q1BSM2"/>
<keyword evidence="3" id="KW-1185">Reference proteome</keyword>
<feature type="chain" id="PRO_5040108435" evidence="1">
    <location>
        <begin position="24"/>
        <end position="129"/>
    </location>
</feature>
<organism evidence="2 3">
    <name type="scientific">Holothuria leucospilota</name>
    <name type="common">Black long sea cucumber</name>
    <name type="synonym">Mertensiothuria leucospilota</name>
    <dbReference type="NCBI Taxonomy" id="206669"/>
    <lineage>
        <taxon>Eukaryota</taxon>
        <taxon>Metazoa</taxon>
        <taxon>Echinodermata</taxon>
        <taxon>Eleutherozoa</taxon>
        <taxon>Echinozoa</taxon>
        <taxon>Holothuroidea</taxon>
        <taxon>Aspidochirotacea</taxon>
        <taxon>Aspidochirotida</taxon>
        <taxon>Holothuriidae</taxon>
        <taxon>Holothuria</taxon>
    </lineage>
</organism>
<evidence type="ECO:0000256" key="1">
    <source>
        <dbReference type="SAM" id="SignalP"/>
    </source>
</evidence>
<evidence type="ECO:0000313" key="2">
    <source>
        <dbReference type="EMBL" id="KAJ8031910.1"/>
    </source>
</evidence>
<proteinExistence type="predicted"/>
<protein>
    <submittedName>
        <fullName evidence="2">Uncharacterized protein</fullName>
    </submittedName>
</protein>
<dbReference type="Proteomes" id="UP001152320">
    <property type="component" value="Chromosome 12"/>
</dbReference>
<feature type="signal peptide" evidence="1">
    <location>
        <begin position="1"/>
        <end position="23"/>
    </location>
</feature>
<dbReference type="EMBL" id="JAIZAY010000012">
    <property type="protein sequence ID" value="KAJ8031910.1"/>
    <property type="molecule type" value="Genomic_DNA"/>
</dbReference>
<name>A0A9Q1BSM2_HOLLE</name>